<evidence type="ECO:0000313" key="2">
    <source>
        <dbReference type="EMBL" id="PTU79432.1"/>
    </source>
</evidence>
<evidence type="ECO:0000313" key="3">
    <source>
        <dbReference type="Proteomes" id="UP000244052"/>
    </source>
</evidence>
<dbReference type="InterPro" id="IPR002560">
    <property type="entry name" value="Transposase_DDE"/>
</dbReference>
<reference evidence="2 3" key="1">
    <citation type="submission" date="2018-04" db="EMBL/GenBank/DDBJ databases">
        <title>Pseudomonas sp. nov., isolated from mangrove soil.</title>
        <authorList>
            <person name="Chen C."/>
        </authorList>
    </citation>
    <scope>NUCLEOTIDE SEQUENCE [LARGE SCALE GENOMIC DNA]</scope>
    <source>
        <strain evidence="2 3">JCM 14246</strain>
    </source>
</reference>
<name>A0A2T5PP05_ECTOL</name>
<organism evidence="2 3">
    <name type="scientific">Ectopseudomonas oleovorans</name>
    <name type="common">Pseudomonas oleovorans</name>
    <dbReference type="NCBI Taxonomy" id="301"/>
    <lineage>
        <taxon>Bacteria</taxon>
        <taxon>Pseudomonadati</taxon>
        <taxon>Pseudomonadota</taxon>
        <taxon>Gammaproteobacteria</taxon>
        <taxon>Pseudomonadales</taxon>
        <taxon>Pseudomonadaceae</taxon>
        <taxon>Ectopseudomonas</taxon>
    </lineage>
</organism>
<gene>
    <name evidence="2" type="ORF">DBO86_08910</name>
</gene>
<protein>
    <recommendedName>
        <fullName evidence="1">Transposase IS204/IS1001/IS1096/IS1165 DDE domain-containing protein</fullName>
    </recommendedName>
</protein>
<proteinExistence type="predicted"/>
<dbReference type="EMBL" id="QASO01000047">
    <property type="protein sequence ID" value="PTU79432.1"/>
    <property type="molecule type" value="Genomic_DNA"/>
</dbReference>
<evidence type="ECO:0000259" key="1">
    <source>
        <dbReference type="Pfam" id="PF01610"/>
    </source>
</evidence>
<keyword evidence="3" id="KW-1185">Reference proteome</keyword>
<accession>A0A2T5PP05</accession>
<feature type="domain" description="Transposase IS204/IS1001/IS1096/IS1165 DDE" evidence="1">
    <location>
        <begin position="1"/>
        <end position="98"/>
    </location>
</feature>
<comment type="caution">
    <text evidence="2">The sequence shown here is derived from an EMBL/GenBank/DDBJ whole genome shotgun (WGS) entry which is preliminary data.</text>
</comment>
<dbReference type="Pfam" id="PF01610">
    <property type="entry name" value="DDE_Tnp_ISL3"/>
    <property type="match status" value="1"/>
</dbReference>
<dbReference type="RefSeq" id="WP_079452554.1">
    <property type="nucleotide sequence ID" value="NZ_QASO01000047.1"/>
</dbReference>
<dbReference type="Proteomes" id="UP000244052">
    <property type="component" value="Unassembled WGS sequence"/>
</dbReference>
<dbReference type="AlphaFoldDB" id="A0A2T5PP05"/>
<sequence>MPRAFQAGAAKQHPQARLAFDPFHVVALASRALDQVRRAEVKLAPELKGSRWALLKRAAHWYRKQIDTMHWLQRSGLKTARALRLKEALRQLYQARHAVSPARRLDLVGTSLPAVDEWLRLRS</sequence>